<dbReference type="EMBL" id="BRYA01000285">
    <property type="protein sequence ID" value="GMI46156.1"/>
    <property type="molecule type" value="Genomic_DNA"/>
</dbReference>
<evidence type="ECO:0000256" key="2">
    <source>
        <dbReference type="ARBA" id="ARBA00022679"/>
    </source>
</evidence>
<name>A0A9W7GHT7_9STRA</name>
<dbReference type="OrthoDB" id="9973266at2759"/>
<reference evidence="5" key="1">
    <citation type="journal article" date="2023" name="Commun. Biol.">
        <title>Genome analysis of Parmales, the sister group of diatoms, reveals the evolutionary specialization of diatoms from phago-mixotrophs to photoautotrophs.</title>
        <authorList>
            <person name="Ban H."/>
            <person name="Sato S."/>
            <person name="Yoshikawa S."/>
            <person name="Yamada K."/>
            <person name="Nakamura Y."/>
            <person name="Ichinomiya M."/>
            <person name="Sato N."/>
            <person name="Blanc-Mathieu R."/>
            <person name="Endo H."/>
            <person name="Kuwata A."/>
            <person name="Ogata H."/>
        </authorList>
    </citation>
    <scope>NUCLEOTIDE SEQUENCE [LARGE SCALE GENOMIC DNA]</scope>
</reference>
<organism evidence="4 5">
    <name type="scientific">Triparma columacea</name>
    <dbReference type="NCBI Taxonomy" id="722753"/>
    <lineage>
        <taxon>Eukaryota</taxon>
        <taxon>Sar</taxon>
        <taxon>Stramenopiles</taxon>
        <taxon>Ochrophyta</taxon>
        <taxon>Bolidophyceae</taxon>
        <taxon>Parmales</taxon>
        <taxon>Triparmaceae</taxon>
        <taxon>Triparma</taxon>
    </lineage>
</organism>
<keyword evidence="2" id="KW-0808">Transferase</keyword>
<dbReference type="AlphaFoldDB" id="A0A9W7GHT7"/>
<protein>
    <recommendedName>
        <fullName evidence="3">Phosphoribosyltransferase domain-containing protein</fullName>
    </recommendedName>
</protein>
<dbReference type="PANTHER" id="PTHR43363">
    <property type="entry name" value="HYPOXANTHINE PHOSPHORIBOSYLTRANSFERASE"/>
    <property type="match status" value="1"/>
</dbReference>
<dbReference type="InterPro" id="IPR000836">
    <property type="entry name" value="PRTase_dom"/>
</dbReference>
<comment type="caution">
    <text evidence="4">The sequence shown here is derived from an EMBL/GenBank/DDBJ whole genome shotgun (WGS) entry which is preliminary data.</text>
</comment>
<evidence type="ECO:0000313" key="5">
    <source>
        <dbReference type="Proteomes" id="UP001165065"/>
    </source>
</evidence>
<evidence type="ECO:0000256" key="1">
    <source>
        <dbReference type="ARBA" id="ARBA00022676"/>
    </source>
</evidence>
<dbReference type="Gene3D" id="3.40.50.2020">
    <property type="match status" value="1"/>
</dbReference>
<dbReference type="Proteomes" id="UP001165065">
    <property type="component" value="Unassembled WGS sequence"/>
</dbReference>
<gene>
    <name evidence="4" type="ORF">TrCOL_g10690</name>
</gene>
<feature type="domain" description="Phosphoribosyltransferase" evidence="3">
    <location>
        <begin position="44"/>
        <end position="152"/>
    </location>
</feature>
<accession>A0A9W7GHT7</accession>
<dbReference type="CDD" id="cd06223">
    <property type="entry name" value="PRTases_typeI"/>
    <property type="match status" value="1"/>
</dbReference>
<keyword evidence="5" id="KW-1185">Reference proteome</keyword>
<evidence type="ECO:0000313" key="4">
    <source>
        <dbReference type="EMBL" id="GMI46156.1"/>
    </source>
</evidence>
<proteinExistence type="predicted"/>
<dbReference type="SUPFAM" id="SSF53271">
    <property type="entry name" value="PRTase-like"/>
    <property type="match status" value="1"/>
</dbReference>
<keyword evidence="1" id="KW-0328">Glycosyltransferase</keyword>
<sequence length="203" mass="22405">MSLAKQDPAYKASKSLDVDGKCYFSYSDIHQTICSLVPRIKEFDPSVIIAIGGGGFIPARMLRTELKVPILAISLELYDDSTNTARPEVKKIQWFDENSDVGSKVRGEKVLIVDEVDDSRATLQFAVEEVIKCNEPAAVCVAVVHNKRKEKKGVLPPNVIYLAGEDVDDKWNCYPWDAAAYGNSIVEHEKLAKVCSGVAEGRD</sequence>
<dbReference type="GO" id="GO:0016757">
    <property type="term" value="F:glycosyltransferase activity"/>
    <property type="evidence" value="ECO:0007669"/>
    <property type="project" value="UniProtKB-KW"/>
</dbReference>
<evidence type="ECO:0000259" key="3">
    <source>
        <dbReference type="Pfam" id="PF00156"/>
    </source>
</evidence>
<dbReference type="PANTHER" id="PTHR43363:SF1">
    <property type="entry name" value="HYPOXANTHINE-GUANINE PHOSPHORIBOSYLTRANSFERASE"/>
    <property type="match status" value="1"/>
</dbReference>
<dbReference type="InterPro" id="IPR029057">
    <property type="entry name" value="PRTase-like"/>
</dbReference>
<dbReference type="Pfam" id="PF00156">
    <property type="entry name" value="Pribosyltran"/>
    <property type="match status" value="1"/>
</dbReference>